<evidence type="ECO:0000256" key="2">
    <source>
        <dbReference type="ARBA" id="ARBA00023125"/>
    </source>
</evidence>
<dbReference type="InterPro" id="IPR011008">
    <property type="entry name" value="Dimeric_a/b-barrel"/>
</dbReference>
<dbReference type="Proteomes" id="UP000001062">
    <property type="component" value="Chromosome"/>
</dbReference>
<organism evidence="5 6">
    <name type="scientific">Marinomonas mediterranea (strain ATCC 700492 / JCM 21426 / NBRC 103028 / MMB-1)</name>
    <dbReference type="NCBI Taxonomy" id="717774"/>
    <lineage>
        <taxon>Bacteria</taxon>
        <taxon>Pseudomonadati</taxon>
        <taxon>Pseudomonadota</taxon>
        <taxon>Gammaproteobacteria</taxon>
        <taxon>Oceanospirillales</taxon>
        <taxon>Oceanospirillaceae</taxon>
        <taxon>Marinomonas</taxon>
    </lineage>
</organism>
<reference evidence="5 6" key="1">
    <citation type="journal article" date="2012" name="Stand. Genomic Sci.">
        <title>Complete genome sequence of the melanogenic marine bacterium Marinomonas mediterranea type strain (MMB-1(T)).</title>
        <authorList>
            <person name="Lucas-Elio P."/>
            <person name="Goodwin L."/>
            <person name="Woyke T."/>
            <person name="Pitluck S."/>
            <person name="Nolan M."/>
            <person name="Kyrpides N.C."/>
            <person name="Detter J.C."/>
            <person name="Copeland A."/>
            <person name="Teshima H."/>
            <person name="Bruce D."/>
            <person name="Detter C."/>
            <person name="Tapia R."/>
            <person name="Han S."/>
            <person name="Land M.L."/>
            <person name="Ivanova N."/>
            <person name="Mikhailova N."/>
            <person name="Johnston A.W."/>
            <person name="Sanchez-Amat A."/>
        </authorList>
    </citation>
    <scope>NUCLEOTIDE SEQUENCE [LARGE SCALE GENOMIC DNA]</scope>
    <source>
        <strain evidence="6">ATCC 700492 / JCM 21426 / NBRC 103028 / MMB-1</strain>
    </source>
</reference>
<dbReference type="PROSITE" id="PS50956">
    <property type="entry name" value="HTH_ASNC_2"/>
    <property type="match status" value="1"/>
</dbReference>
<dbReference type="EMBL" id="CP002583">
    <property type="protein sequence ID" value="ADZ93176.1"/>
    <property type="molecule type" value="Genomic_DNA"/>
</dbReference>
<evidence type="ECO:0000256" key="3">
    <source>
        <dbReference type="ARBA" id="ARBA00023163"/>
    </source>
</evidence>
<evidence type="ECO:0000313" key="5">
    <source>
        <dbReference type="EMBL" id="ADZ93176.1"/>
    </source>
</evidence>
<protein>
    <submittedName>
        <fullName evidence="5">Transcriptional regulator, AsnC family</fullName>
    </submittedName>
</protein>
<dbReference type="CDD" id="cd00090">
    <property type="entry name" value="HTH_ARSR"/>
    <property type="match status" value="1"/>
</dbReference>
<dbReference type="GO" id="GO:0005829">
    <property type="term" value="C:cytosol"/>
    <property type="evidence" value="ECO:0007669"/>
    <property type="project" value="TreeGrafter"/>
</dbReference>
<dbReference type="Gene3D" id="1.10.10.10">
    <property type="entry name" value="Winged helix-like DNA-binding domain superfamily/Winged helix DNA-binding domain"/>
    <property type="match status" value="1"/>
</dbReference>
<dbReference type="InterPro" id="IPR011991">
    <property type="entry name" value="ArsR-like_HTH"/>
</dbReference>
<keyword evidence="1" id="KW-0805">Transcription regulation</keyword>
<dbReference type="SMART" id="SM00344">
    <property type="entry name" value="HTH_ASNC"/>
    <property type="match status" value="1"/>
</dbReference>
<evidence type="ECO:0000313" key="6">
    <source>
        <dbReference type="Proteomes" id="UP000001062"/>
    </source>
</evidence>
<evidence type="ECO:0000259" key="4">
    <source>
        <dbReference type="PROSITE" id="PS50956"/>
    </source>
</evidence>
<dbReference type="OrthoDB" id="8590699at2"/>
<name>F2JZ91_MARM1</name>
<dbReference type="KEGG" id="mme:Marme_3968"/>
<dbReference type="InterPro" id="IPR036390">
    <property type="entry name" value="WH_DNA-bd_sf"/>
</dbReference>
<keyword evidence="3" id="KW-0804">Transcription</keyword>
<keyword evidence="2" id="KW-0238">DNA-binding</keyword>
<dbReference type="Gene3D" id="3.30.70.920">
    <property type="match status" value="1"/>
</dbReference>
<dbReference type="InterPro" id="IPR036388">
    <property type="entry name" value="WH-like_DNA-bd_sf"/>
</dbReference>
<dbReference type="SUPFAM" id="SSF46785">
    <property type="entry name" value="Winged helix' DNA-binding domain"/>
    <property type="match status" value="1"/>
</dbReference>
<accession>F2JZ91</accession>
<dbReference type="InterPro" id="IPR000485">
    <property type="entry name" value="AsnC-type_HTH_dom"/>
</dbReference>
<dbReference type="AlphaFoldDB" id="F2JZ91"/>
<dbReference type="SUPFAM" id="SSF54909">
    <property type="entry name" value="Dimeric alpha+beta barrel"/>
    <property type="match status" value="1"/>
</dbReference>
<dbReference type="GO" id="GO:0006355">
    <property type="term" value="P:regulation of DNA-templated transcription"/>
    <property type="evidence" value="ECO:0007669"/>
    <property type="project" value="UniProtKB-ARBA"/>
</dbReference>
<dbReference type="PANTHER" id="PTHR30154:SF34">
    <property type="entry name" value="TRANSCRIPTIONAL REGULATOR AZLB"/>
    <property type="match status" value="1"/>
</dbReference>
<feature type="domain" description="HTH asnC-type" evidence="4">
    <location>
        <begin position="6"/>
        <end position="67"/>
    </location>
</feature>
<dbReference type="HOGENOM" id="CLU_091233_5_3_6"/>
<dbReference type="PRINTS" id="PR00033">
    <property type="entry name" value="HTHASNC"/>
</dbReference>
<dbReference type="GO" id="GO:0043200">
    <property type="term" value="P:response to amino acid"/>
    <property type="evidence" value="ECO:0007669"/>
    <property type="project" value="TreeGrafter"/>
</dbReference>
<dbReference type="PATRIC" id="fig|717774.3.peg.4093"/>
<dbReference type="Pfam" id="PF13412">
    <property type="entry name" value="HTH_24"/>
    <property type="match status" value="1"/>
</dbReference>
<keyword evidence="6" id="KW-1185">Reference proteome</keyword>
<gene>
    <name evidence="5" type="ordered locus">Marme_3968</name>
</gene>
<sequence>MAEQPLDDIDQKIVQTLLDDARTPIADLSRQVNLSRNAVRHRIEKLEKANVIAGYHAKLGTGSPNQAPMIAMMMVYRKDRMRGQDVTKYIADIPEVKSCYIMSGEYDLILKVESVSHDRIHQIWENISSLSGVDNIHTTFTLSTIKP</sequence>
<proteinExistence type="predicted"/>
<dbReference type="GO" id="GO:0043565">
    <property type="term" value="F:sequence-specific DNA binding"/>
    <property type="evidence" value="ECO:0007669"/>
    <property type="project" value="InterPro"/>
</dbReference>
<dbReference type="InterPro" id="IPR019887">
    <property type="entry name" value="Tscrpt_reg_AsnC/Lrp_C"/>
</dbReference>
<evidence type="ECO:0000256" key="1">
    <source>
        <dbReference type="ARBA" id="ARBA00023015"/>
    </source>
</evidence>
<dbReference type="RefSeq" id="WP_013663078.1">
    <property type="nucleotide sequence ID" value="NC_015276.1"/>
</dbReference>
<dbReference type="InterPro" id="IPR019888">
    <property type="entry name" value="Tscrpt_reg_AsnC-like"/>
</dbReference>
<dbReference type="STRING" id="717774.Marme_3968"/>
<dbReference type="Pfam" id="PF01037">
    <property type="entry name" value="AsnC_trans_reg"/>
    <property type="match status" value="1"/>
</dbReference>
<dbReference type="eggNOG" id="COG1522">
    <property type="taxonomic scope" value="Bacteria"/>
</dbReference>
<dbReference type="PANTHER" id="PTHR30154">
    <property type="entry name" value="LEUCINE-RESPONSIVE REGULATORY PROTEIN"/>
    <property type="match status" value="1"/>
</dbReference>